<dbReference type="EMBL" id="NNRU01000006">
    <property type="protein sequence ID" value="RFT27981.1"/>
    <property type="molecule type" value="Genomic_DNA"/>
</dbReference>
<proteinExistence type="predicted"/>
<evidence type="ECO:0000313" key="2">
    <source>
        <dbReference type="Proteomes" id="UP000258379"/>
    </source>
</evidence>
<dbReference type="AlphaFoldDB" id="A0A3E2C8F6"/>
<reference evidence="1 2" key="1">
    <citation type="submission" date="2017-07" db="EMBL/GenBank/DDBJ databases">
        <title>A comparative genomics approach to explaining the enigmatic role of Gardnerella vaginalis in the vaginal microbiome.</title>
        <authorList>
            <person name="Vancuren S.J."/>
            <person name="Hill J.E."/>
        </authorList>
    </citation>
    <scope>NUCLEOTIDE SEQUENCE [LARGE SCALE GENOMIC DNA]</scope>
    <source>
        <strain evidence="1 2">WP023</strain>
    </source>
</reference>
<evidence type="ECO:0000313" key="1">
    <source>
        <dbReference type="EMBL" id="RFT27981.1"/>
    </source>
</evidence>
<sequence length="71" mass="7922">MEIVNNNIDIKEDVISSQGKWKKTHLSNCDISTTDILNNSVKNNFGASLLGDTRDLFRPKTSDIPNQPGVY</sequence>
<name>A0A3E2C8F6_GARVA</name>
<dbReference type="Proteomes" id="UP000258379">
    <property type="component" value="Unassembled WGS sequence"/>
</dbReference>
<feature type="non-terminal residue" evidence="1">
    <location>
        <position position="71"/>
    </location>
</feature>
<gene>
    <name evidence="1" type="ORF">CG405_07540</name>
</gene>
<protein>
    <submittedName>
        <fullName evidence="1">Uncharacterized protein</fullName>
    </submittedName>
</protein>
<comment type="caution">
    <text evidence="1">The sequence shown here is derived from an EMBL/GenBank/DDBJ whole genome shotgun (WGS) entry which is preliminary data.</text>
</comment>
<accession>A0A3E2C8F6</accession>
<organism evidence="1 2">
    <name type="scientific">Gardnerella vaginalis</name>
    <dbReference type="NCBI Taxonomy" id="2702"/>
    <lineage>
        <taxon>Bacteria</taxon>
        <taxon>Bacillati</taxon>
        <taxon>Actinomycetota</taxon>
        <taxon>Actinomycetes</taxon>
        <taxon>Bifidobacteriales</taxon>
        <taxon>Bifidobacteriaceae</taxon>
        <taxon>Gardnerella</taxon>
    </lineage>
</organism>